<comment type="caution">
    <text evidence="2">The sequence shown here is derived from an EMBL/GenBank/DDBJ whole genome shotgun (WGS) entry which is preliminary data.</text>
</comment>
<organism evidence="2 3">
    <name type="scientific">Collybiopsis confluens</name>
    <dbReference type="NCBI Taxonomy" id="2823264"/>
    <lineage>
        <taxon>Eukaryota</taxon>
        <taxon>Fungi</taxon>
        <taxon>Dikarya</taxon>
        <taxon>Basidiomycota</taxon>
        <taxon>Agaricomycotina</taxon>
        <taxon>Agaricomycetes</taxon>
        <taxon>Agaricomycetidae</taxon>
        <taxon>Agaricales</taxon>
        <taxon>Marasmiineae</taxon>
        <taxon>Omphalotaceae</taxon>
        <taxon>Collybiopsis</taxon>
    </lineage>
</organism>
<dbReference type="OrthoDB" id="544608at2759"/>
<dbReference type="EMBL" id="JAACJN010000020">
    <property type="protein sequence ID" value="KAF5389729.1"/>
    <property type="molecule type" value="Genomic_DNA"/>
</dbReference>
<dbReference type="PANTHER" id="PTHR34407">
    <property type="entry name" value="EXPRESSED PROTEIN"/>
    <property type="match status" value="1"/>
</dbReference>
<dbReference type="Gene3D" id="3.40.50.1110">
    <property type="entry name" value="SGNH hydrolase"/>
    <property type="match status" value="1"/>
</dbReference>
<dbReference type="AlphaFoldDB" id="A0A8H5HUF2"/>
<dbReference type="InterPro" id="IPR036514">
    <property type="entry name" value="SGNH_hydro_sf"/>
</dbReference>
<proteinExistence type="predicted"/>
<evidence type="ECO:0000313" key="3">
    <source>
        <dbReference type="Proteomes" id="UP000518752"/>
    </source>
</evidence>
<feature type="signal peptide" evidence="1">
    <location>
        <begin position="1"/>
        <end position="30"/>
    </location>
</feature>
<dbReference type="SUPFAM" id="SSF52266">
    <property type="entry name" value="SGNH hydrolase"/>
    <property type="match status" value="1"/>
</dbReference>
<evidence type="ECO:0000313" key="2">
    <source>
        <dbReference type="EMBL" id="KAF5389729.1"/>
    </source>
</evidence>
<evidence type="ECO:0000256" key="1">
    <source>
        <dbReference type="SAM" id="SignalP"/>
    </source>
</evidence>
<dbReference type="CDD" id="cd00229">
    <property type="entry name" value="SGNH_hydrolase"/>
    <property type="match status" value="1"/>
</dbReference>
<reference evidence="2 3" key="1">
    <citation type="journal article" date="2020" name="ISME J.">
        <title>Uncovering the hidden diversity of litter-decomposition mechanisms in mushroom-forming fungi.</title>
        <authorList>
            <person name="Floudas D."/>
            <person name="Bentzer J."/>
            <person name="Ahren D."/>
            <person name="Johansson T."/>
            <person name="Persson P."/>
            <person name="Tunlid A."/>
        </authorList>
    </citation>
    <scope>NUCLEOTIDE SEQUENCE [LARGE SCALE GENOMIC DNA]</scope>
    <source>
        <strain evidence="2 3">CBS 406.79</strain>
    </source>
</reference>
<feature type="chain" id="PRO_5034552192" evidence="1">
    <location>
        <begin position="31"/>
        <end position="454"/>
    </location>
</feature>
<dbReference type="Proteomes" id="UP000518752">
    <property type="component" value="Unassembled WGS sequence"/>
</dbReference>
<keyword evidence="1" id="KW-0732">Signal</keyword>
<accession>A0A8H5HUF2</accession>
<dbReference type="PANTHER" id="PTHR34407:SF1">
    <property type="entry name" value="SGNH HYDROLASE-TYPE ESTERASE DOMAIN-CONTAINING PROTEIN"/>
    <property type="match status" value="1"/>
</dbReference>
<sequence>MWRRSPRSFLYIFCTIVILSSLALVFDSEGSYTDRVTTCLNPPSPEVILQPSPSPATKDSVQIKDPEPQFCNYCTQADEICKRYRPFNLARSRAYEGPNARLKRVLRKARSGQRIKIGVLGGSVSKGHSVTHQALWTTRYAKYFRETYGVEVELINGSVGATDVDLVIVELAINDRRYDSLAQSYENLIRALLVLPQKPAVINLQVMALMFDSITMGGDLHTAIAQYYDIPTVSLRNVLLPHILKSTETNLDDTSMEDYWFHNGNEGTDLRHHGTNGHRMLADLLASFTSRVACEGWREEKALSDHDSSIINPLGLSPLPKEGLLSIDSVAEYLPRQSLFQKYDHSTILQPAKPFCQIAGGRRYPLERLPAPLSTEGEDGFALWSHPSRPDKVWLTARKPGTKVAFSVRPSMLGRIRITYLRSKTYGLGSLFCWVDDNRAEGRTMDGWWDVEDM</sequence>
<gene>
    <name evidence="2" type="ORF">D9757_006062</name>
</gene>
<keyword evidence="3" id="KW-1185">Reference proteome</keyword>
<name>A0A8H5HUF2_9AGAR</name>
<protein>
    <submittedName>
        <fullName evidence="2">Uncharacterized protein</fullName>
    </submittedName>
</protein>